<evidence type="ECO:0000313" key="5">
    <source>
        <dbReference type="EMBL" id="CAE6447839.1"/>
    </source>
</evidence>
<accession>A0A8H3B5M5</accession>
<feature type="signal peptide" evidence="4">
    <location>
        <begin position="1"/>
        <end position="19"/>
    </location>
</feature>
<feature type="coiled-coil region" evidence="1">
    <location>
        <begin position="172"/>
        <end position="199"/>
    </location>
</feature>
<feature type="transmembrane region" description="Helical" evidence="3">
    <location>
        <begin position="150"/>
        <end position="173"/>
    </location>
</feature>
<evidence type="ECO:0000313" key="6">
    <source>
        <dbReference type="Proteomes" id="UP000663841"/>
    </source>
</evidence>
<dbReference type="AlphaFoldDB" id="A0A8H3B5M5"/>
<organism evidence="5 6">
    <name type="scientific">Rhizoctonia solani</name>
    <dbReference type="NCBI Taxonomy" id="456999"/>
    <lineage>
        <taxon>Eukaryota</taxon>
        <taxon>Fungi</taxon>
        <taxon>Dikarya</taxon>
        <taxon>Basidiomycota</taxon>
        <taxon>Agaricomycotina</taxon>
        <taxon>Agaricomycetes</taxon>
        <taxon>Cantharellales</taxon>
        <taxon>Ceratobasidiaceae</taxon>
        <taxon>Rhizoctonia</taxon>
    </lineage>
</organism>
<protein>
    <submittedName>
        <fullName evidence="5">Uncharacterized protein</fullName>
    </submittedName>
</protein>
<comment type="caution">
    <text evidence="5">The sequence shown here is derived from an EMBL/GenBank/DDBJ whole genome shotgun (WGS) entry which is preliminary data.</text>
</comment>
<evidence type="ECO:0000256" key="3">
    <source>
        <dbReference type="SAM" id="Phobius"/>
    </source>
</evidence>
<proteinExistence type="predicted"/>
<evidence type="ECO:0000256" key="1">
    <source>
        <dbReference type="SAM" id="Coils"/>
    </source>
</evidence>
<evidence type="ECO:0000256" key="4">
    <source>
        <dbReference type="SAM" id="SignalP"/>
    </source>
</evidence>
<name>A0A8H3B5M5_9AGAM</name>
<keyword evidence="3" id="KW-0812">Transmembrane</keyword>
<gene>
    <name evidence="5" type="ORF">RDB_LOCUS117701</name>
</gene>
<sequence length="405" mass="42918">MQYLWFSLLLSLGVRGALPLPRGLSEPNLVTRLLNGRQVVSVTSSPIGAPTLPIASTVPVQSGPPLVTSSIVAPLTTNPATTTNIISVPATSNVPTTTSQPAPITTSSEPLLYTQTSTSSRLSSLATNTPTSAAVTDINIPFSRSKYHQMIIALGCFAVGLLIAFIVTVIIALRAKADVDSLRDRLNRYEEGINMNQRKDESQYEVGYVSSHSLGQQPYGRVSMSDPDDTLVSRSRRSMGEGQGQFGSHPYAKTGQGVIAKGRPQSGNRRVTFSDEGHQTDASLLLSTTTSRDAAPQYSQTQPLAPLPKSTDQYGSPALVRSPPQLSSSPPPPPPSTFMSTPFTPPTSHPPSLQPRMSDPGRVATPPIRRLPAAPGASSSLEGSGYTDLFAASQDRLMSGGHPSY</sequence>
<feature type="region of interest" description="Disordered" evidence="2">
    <location>
        <begin position="217"/>
        <end position="385"/>
    </location>
</feature>
<keyword evidence="1" id="KW-0175">Coiled coil</keyword>
<keyword evidence="3" id="KW-0472">Membrane</keyword>
<dbReference type="Proteomes" id="UP000663841">
    <property type="component" value="Unassembled WGS sequence"/>
</dbReference>
<dbReference type="EMBL" id="CAJMWW010000122">
    <property type="protein sequence ID" value="CAE6447839.1"/>
    <property type="molecule type" value="Genomic_DNA"/>
</dbReference>
<keyword evidence="4" id="KW-0732">Signal</keyword>
<feature type="chain" id="PRO_5034881646" evidence="4">
    <location>
        <begin position="20"/>
        <end position="405"/>
    </location>
</feature>
<evidence type="ECO:0000256" key="2">
    <source>
        <dbReference type="SAM" id="MobiDB-lite"/>
    </source>
</evidence>
<keyword evidence="3" id="KW-1133">Transmembrane helix</keyword>
<reference evidence="5" key="1">
    <citation type="submission" date="2021-01" db="EMBL/GenBank/DDBJ databases">
        <authorList>
            <person name="Kaushik A."/>
        </authorList>
    </citation>
    <scope>NUCLEOTIDE SEQUENCE</scope>
    <source>
        <strain evidence="5">AG3-T5</strain>
    </source>
</reference>
<feature type="compositionally biased region" description="Pro residues" evidence="2">
    <location>
        <begin position="343"/>
        <end position="353"/>
    </location>
</feature>